<accession>A0A3P3DCR6</accession>
<feature type="binding site" evidence="8">
    <location>
        <position position="57"/>
    </location>
    <ligand>
        <name>Cu cation</name>
        <dbReference type="ChEBI" id="CHEBI:23378"/>
    </ligand>
</feature>
<dbReference type="PRINTS" id="PR00155">
    <property type="entry name" value="AMICYANIN"/>
</dbReference>
<keyword evidence="6 8" id="KW-0186">Copper</keyword>
<evidence type="ECO:0000256" key="5">
    <source>
        <dbReference type="ARBA" id="ARBA00022982"/>
    </source>
</evidence>
<keyword evidence="12" id="KW-1185">Reference proteome</keyword>
<dbReference type="InterPro" id="IPR000923">
    <property type="entry name" value="BlueCu_1"/>
</dbReference>
<evidence type="ECO:0000256" key="9">
    <source>
        <dbReference type="SAM" id="SignalP"/>
    </source>
</evidence>
<evidence type="ECO:0000256" key="7">
    <source>
        <dbReference type="NCBIfam" id="TIGR02375"/>
    </source>
</evidence>
<feature type="signal peptide" evidence="9">
    <location>
        <begin position="1"/>
        <end position="17"/>
    </location>
</feature>
<dbReference type="EMBL" id="RRAZ01000027">
    <property type="protein sequence ID" value="RRH72041.1"/>
    <property type="molecule type" value="Genomic_DNA"/>
</dbReference>
<keyword evidence="4" id="KW-0574">Periplasm</keyword>
<keyword evidence="5" id="KW-0249">Electron transport</keyword>
<feature type="binding site" evidence="8">
    <location>
        <position position="98"/>
    </location>
    <ligand>
        <name>Cu cation</name>
        <dbReference type="ChEBI" id="CHEBI:23378"/>
    </ligand>
</feature>
<comment type="cofactor">
    <cofactor evidence="8">
        <name>Cu cation</name>
        <dbReference type="ChEBI" id="CHEBI:23378"/>
    </cofactor>
    <text evidence="8">Binds 1 copper ion per subunit.</text>
</comment>
<evidence type="ECO:0000256" key="8">
    <source>
        <dbReference type="PIRSR" id="PIRSR602386-1"/>
    </source>
</evidence>
<evidence type="ECO:0000256" key="6">
    <source>
        <dbReference type="ARBA" id="ARBA00023008"/>
    </source>
</evidence>
<evidence type="ECO:0000259" key="10">
    <source>
        <dbReference type="Pfam" id="PF00127"/>
    </source>
</evidence>
<dbReference type="InterPro" id="IPR001235">
    <property type="entry name" value="Copper_blue_Plastocyanin"/>
</dbReference>
<reference evidence="11 12" key="1">
    <citation type="submission" date="2018-11" db="EMBL/GenBank/DDBJ databases">
        <title>Gemmobacter sp. nov., YIM 102744-1 draft genome.</title>
        <authorList>
            <person name="Li G."/>
            <person name="Jiang Y."/>
        </authorList>
    </citation>
    <scope>NUCLEOTIDE SEQUENCE [LARGE SCALE GENOMIC DNA]</scope>
    <source>
        <strain evidence="11 12">YIM 102744-1</strain>
    </source>
</reference>
<dbReference type="InterPro" id="IPR008972">
    <property type="entry name" value="Cupredoxin"/>
</dbReference>
<feature type="chain" id="PRO_5018203066" description="Pseudoazurin" evidence="9">
    <location>
        <begin position="18"/>
        <end position="140"/>
    </location>
</feature>
<dbReference type="GO" id="GO:0005507">
    <property type="term" value="F:copper ion binding"/>
    <property type="evidence" value="ECO:0007669"/>
    <property type="project" value="UniProtKB-UniRule"/>
</dbReference>
<dbReference type="OrthoDB" id="7510199at2"/>
<dbReference type="GO" id="GO:0042597">
    <property type="term" value="C:periplasmic space"/>
    <property type="evidence" value="ECO:0007669"/>
    <property type="project" value="UniProtKB-SubCell"/>
</dbReference>
<dbReference type="NCBIfam" id="TIGR02375">
    <property type="entry name" value="pseudoazurin"/>
    <property type="match status" value="1"/>
</dbReference>
<evidence type="ECO:0000313" key="11">
    <source>
        <dbReference type="EMBL" id="RRH72041.1"/>
    </source>
</evidence>
<evidence type="ECO:0000256" key="4">
    <source>
        <dbReference type="ARBA" id="ARBA00022764"/>
    </source>
</evidence>
<dbReference type="CDD" id="cd04218">
    <property type="entry name" value="Pseudoazurin"/>
    <property type="match status" value="1"/>
</dbReference>
<organism evidence="11 12">
    <name type="scientific">Falsigemmobacter faecalis</name>
    <dbReference type="NCBI Taxonomy" id="2488730"/>
    <lineage>
        <taxon>Bacteria</taxon>
        <taxon>Pseudomonadati</taxon>
        <taxon>Pseudomonadota</taxon>
        <taxon>Alphaproteobacteria</taxon>
        <taxon>Rhodobacterales</taxon>
        <taxon>Paracoccaceae</taxon>
        <taxon>Falsigemmobacter</taxon>
    </lineage>
</organism>
<evidence type="ECO:0000313" key="12">
    <source>
        <dbReference type="Proteomes" id="UP000282125"/>
    </source>
</evidence>
<keyword evidence="9" id="KW-0732">Signal</keyword>
<dbReference type="GO" id="GO:0009055">
    <property type="term" value="F:electron transfer activity"/>
    <property type="evidence" value="ECO:0007669"/>
    <property type="project" value="InterPro"/>
</dbReference>
<dbReference type="Gene3D" id="2.60.40.420">
    <property type="entry name" value="Cupredoxins - blue copper proteins"/>
    <property type="match status" value="1"/>
</dbReference>
<dbReference type="InterPro" id="IPR012745">
    <property type="entry name" value="Pseudoazurin"/>
</dbReference>
<name>A0A3P3DCR6_9RHOB</name>
<evidence type="ECO:0000256" key="3">
    <source>
        <dbReference type="ARBA" id="ARBA00022723"/>
    </source>
</evidence>
<comment type="subcellular location">
    <subcellularLocation>
        <location evidence="1">Periplasm</location>
    </subcellularLocation>
</comment>
<evidence type="ECO:0000256" key="1">
    <source>
        <dbReference type="ARBA" id="ARBA00004418"/>
    </source>
</evidence>
<dbReference type="InterPro" id="IPR002386">
    <property type="entry name" value="Amicyanin/Pseudoazurin"/>
</dbReference>
<proteinExistence type="predicted"/>
<feature type="binding site" evidence="8">
    <location>
        <position position="103"/>
    </location>
    <ligand>
        <name>Cu cation</name>
        <dbReference type="ChEBI" id="CHEBI:23378"/>
    </ligand>
</feature>
<feature type="binding site" evidence="8">
    <location>
        <position position="95"/>
    </location>
    <ligand>
        <name>Cu cation</name>
        <dbReference type="ChEBI" id="CHEBI:23378"/>
    </ligand>
</feature>
<dbReference type="Proteomes" id="UP000282125">
    <property type="component" value="Unassembled WGS sequence"/>
</dbReference>
<feature type="domain" description="Blue (type 1) copper" evidence="10">
    <location>
        <begin position="23"/>
        <end position="109"/>
    </location>
</feature>
<sequence length="140" mass="14898">MRSLAVALALMAAPALAEVHEVKMLNRSDTGSMIYEPDFLRIAPGDTVVFRVTHPSHNAATIAGMIPNGAAKLLGKIDQEIEMTLNVPGTYGIKCSPHFSMGMVMMIEVGDGEPDVAALPADLPPMAAERFRAIIGRAVQ</sequence>
<comment type="caution">
    <text evidence="11">The sequence shown here is derived from an EMBL/GenBank/DDBJ whole genome shotgun (WGS) entry which is preliminary data.</text>
</comment>
<dbReference type="SUPFAM" id="SSF49503">
    <property type="entry name" value="Cupredoxins"/>
    <property type="match status" value="1"/>
</dbReference>
<dbReference type="PRINTS" id="PR00156">
    <property type="entry name" value="COPPERBLUE"/>
</dbReference>
<dbReference type="Pfam" id="PF00127">
    <property type="entry name" value="Copper-bind"/>
    <property type="match status" value="1"/>
</dbReference>
<keyword evidence="3 8" id="KW-0479">Metal-binding</keyword>
<dbReference type="AlphaFoldDB" id="A0A3P3DCR6"/>
<protein>
    <recommendedName>
        <fullName evidence="7">Pseudoazurin</fullName>
    </recommendedName>
</protein>
<evidence type="ECO:0000256" key="2">
    <source>
        <dbReference type="ARBA" id="ARBA00022448"/>
    </source>
</evidence>
<keyword evidence="2" id="KW-0813">Transport</keyword>
<gene>
    <name evidence="11" type="ORF">EG244_15550</name>
</gene>